<keyword evidence="3" id="KW-1185">Reference proteome</keyword>
<sequence>MFPETIETDRLVLDRLTTEHLFECYEHASVDAPHIEEITRHLNWSPHRSLNETRTFIERQQNAWAEGEEATYVVYPQKTEANAGEFGGTTGLGIDWKRRVGTFGLWLRKPLWGRGYSGERANALMELAFERLDLDLVTVSHHPDNDSSERAIRKYVEAHGGRREGHLRNHIAYQDGTVVDVVRYSIAQSEYREHQTQ</sequence>
<dbReference type="Pfam" id="PF13302">
    <property type="entry name" value="Acetyltransf_3"/>
    <property type="match status" value="1"/>
</dbReference>
<dbReference type="OrthoDB" id="120213at2157"/>
<dbReference type="AlphaFoldDB" id="A0A3P3RKI3"/>
<comment type="caution">
    <text evidence="2">The sequence shown here is derived from an EMBL/GenBank/DDBJ whole genome shotgun (WGS) entry which is preliminary data.</text>
</comment>
<dbReference type="Gene3D" id="3.40.630.30">
    <property type="match status" value="1"/>
</dbReference>
<dbReference type="EMBL" id="RRCH01000003">
    <property type="protein sequence ID" value="RRJ33408.1"/>
    <property type="molecule type" value="Genomic_DNA"/>
</dbReference>
<dbReference type="PANTHER" id="PTHR43441">
    <property type="entry name" value="RIBOSOMAL-PROTEIN-SERINE ACETYLTRANSFERASE"/>
    <property type="match status" value="1"/>
</dbReference>
<organism evidence="2 3">
    <name type="scientific">Halocatena pleomorpha</name>
    <dbReference type="NCBI Taxonomy" id="1785090"/>
    <lineage>
        <taxon>Archaea</taxon>
        <taxon>Methanobacteriati</taxon>
        <taxon>Methanobacteriota</taxon>
        <taxon>Stenosarchaea group</taxon>
        <taxon>Halobacteria</taxon>
        <taxon>Halobacteriales</taxon>
        <taxon>Natronomonadaceae</taxon>
        <taxon>Halocatena</taxon>
    </lineage>
</organism>
<dbReference type="GO" id="GO:0008999">
    <property type="term" value="F:protein-N-terminal-alanine acetyltransferase activity"/>
    <property type="evidence" value="ECO:0007669"/>
    <property type="project" value="TreeGrafter"/>
</dbReference>
<dbReference type="RefSeq" id="WP_124953271.1">
    <property type="nucleotide sequence ID" value="NZ_RRCH01000003.1"/>
</dbReference>
<name>A0A3P3RKI3_9EURY</name>
<accession>A0A3P3RKI3</accession>
<reference evidence="2 3" key="1">
    <citation type="submission" date="2018-11" db="EMBL/GenBank/DDBJ databases">
        <title>Taxonoimc description of Halomarina strain SPP-AMP-1.</title>
        <authorList>
            <person name="Pal Y."/>
            <person name="Srinivasana K."/>
            <person name="Verma A."/>
            <person name="Kumar P."/>
        </authorList>
    </citation>
    <scope>NUCLEOTIDE SEQUENCE [LARGE SCALE GENOMIC DNA]</scope>
    <source>
        <strain evidence="2 3">SPP-AMP-1</strain>
    </source>
</reference>
<dbReference type="InterPro" id="IPR051908">
    <property type="entry name" value="Ribosomal_N-acetyltransferase"/>
</dbReference>
<dbReference type="PROSITE" id="PS51186">
    <property type="entry name" value="GNAT"/>
    <property type="match status" value="1"/>
</dbReference>
<dbReference type="InterPro" id="IPR016181">
    <property type="entry name" value="Acyl_CoA_acyltransferase"/>
</dbReference>
<evidence type="ECO:0000313" key="2">
    <source>
        <dbReference type="EMBL" id="RRJ33408.1"/>
    </source>
</evidence>
<dbReference type="InterPro" id="IPR000182">
    <property type="entry name" value="GNAT_dom"/>
</dbReference>
<dbReference type="GO" id="GO:1990189">
    <property type="term" value="F:protein N-terminal-serine acetyltransferase activity"/>
    <property type="evidence" value="ECO:0007669"/>
    <property type="project" value="TreeGrafter"/>
</dbReference>
<evidence type="ECO:0000259" key="1">
    <source>
        <dbReference type="PROSITE" id="PS51186"/>
    </source>
</evidence>
<gene>
    <name evidence="2" type="ORF">EIK79_00960</name>
</gene>
<dbReference type="Proteomes" id="UP000282322">
    <property type="component" value="Unassembled WGS sequence"/>
</dbReference>
<proteinExistence type="predicted"/>
<dbReference type="GO" id="GO:0005737">
    <property type="term" value="C:cytoplasm"/>
    <property type="evidence" value="ECO:0007669"/>
    <property type="project" value="TreeGrafter"/>
</dbReference>
<dbReference type="SUPFAM" id="SSF55729">
    <property type="entry name" value="Acyl-CoA N-acyltransferases (Nat)"/>
    <property type="match status" value="1"/>
</dbReference>
<evidence type="ECO:0000313" key="3">
    <source>
        <dbReference type="Proteomes" id="UP000282322"/>
    </source>
</evidence>
<dbReference type="PANTHER" id="PTHR43441:SF11">
    <property type="entry name" value="RIBOSOMAL-PROTEIN-SERINE ACETYLTRANSFERASE"/>
    <property type="match status" value="1"/>
</dbReference>
<protein>
    <submittedName>
        <fullName evidence="2">N-acetyltransferase</fullName>
    </submittedName>
</protein>
<feature type="domain" description="N-acetyltransferase" evidence="1">
    <location>
        <begin position="33"/>
        <end position="185"/>
    </location>
</feature>